<feature type="region of interest" description="Disordered" evidence="4">
    <location>
        <begin position="219"/>
        <end position="256"/>
    </location>
</feature>
<keyword evidence="9" id="KW-1185">Reference proteome</keyword>
<evidence type="ECO:0000259" key="6">
    <source>
        <dbReference type="Pfam" id="PF19037"/>
    </source>
</evidence>
<gene>
    <name evidence="8" type="ORF">CONCODRAFT_84807</name>
</gene>
<keyword evidence="3" id="KW-0967">Endosome</keyword>
<dbReference type="InterPro" id="IPR043970">
    <property type="entry name" value="FUZ/MON1/HPS1_longin_3"/>
</dbReference>
<feature type="compositionally biased region" description="Acidic residues" evidence="4">
    <location>
        <begin position="238"/>
        <end position="250"/>
    </location>
</feature>
<dbReference type="AlphaFoldDB" id="A0A137P8I5"/>
<dbReference type="InterPro" id="IPR011012">
    <property type="entry name" value="Longin-like_dom_sf"/>
</dbReference>
<dbReference type="PANTHER" id="PTHR13027">
    <property type="entry name" value="SAND PROTEIN-RELATED"/>
    <property type="match status" value="1"/>
</dbReference>
<feature type="compositionally biased region" description="Polar residues" evidence="4">
    <location>
        <begin position="1"/>
        <end position="12"/>
    </location>
</feature>
<comment type="function">
    <text evidence="3">Required for multiple vacuole delivery pathways including the cytoplasm to vacuole transport (Cvt), autophagy, pexophagy and endocytosis.</text>
</comment>
<dbReference type="InterPro" id="IPR004353">
    <property type="entry name" value="Mon1"/>
</dbReference>
<dbReference type="GO" id="GO:0032585">
    <property type="term" value="C:multivesicular body membrane"/>
    <property type="evidence" value="ECO:0007669"/>
    <property type="project" value="UniProtKB-SubCell"/>
</dbReference>
<feature type="domain" description="FUZ/MON1/HPS1 third Longin" evidence="7">
    <location>
        <begin position="567"/>
        <end position="664"/>
    </location>
</feature>
<reference evidence="8 9" key="1">
    <citation type="journal article" date="2015" name="Genome Biol. Evol.">
        <title>Phylogenomic analyses indicate that early fungi evolved digesting cell walls of algal ancestors of land plants.</title>
        <authorList>
            <person name="Chang Y."/>
            <person name="Wang S."/>
            <person name="Sekimoto S."/>
            <person name="Aerts A.L."/>
            <person name="Choi C."/>
            <person name="Clum A."/>
            <person name="LaButti K.M."/>
            <person name="Lindquist E.A."/>
            <person name="Yee Ngan C."/>
            <person name="Ohm R.A."/>
            <person name="Salamov A.A."/>
            <person name="Grigoriev I.V."/>
            <person name="Spatafora J.W."/>
            <person name="Berbee M.L."/>
        </authorList>
    </citation>
    <scope>NUCLEOTIDE SEQUENCE [LARGE SCALE GENOMIC DNA]</scope>
    <source>
        <strain evidence="8 9">NRRL 28638</strain>
    </source>
</reference>
<sequence length="678" mass="75782">MSSTTVDNSNTNDDLKSVSNKANNSSNVSGANSRQSTPPNLIFTDPTKKGYTPLISKAMPTIMTHSTTASASVSAANSRPASWISTGTTRPLSTHSTLLDKVSSPSLSREGSIKGSSNSSRGLNKQHSRNSLASALTAHLDRLFIAKAGSDMDAASIHSQPYLPSPTSLTDQTGLSLQQNGGGSLRQAISPPNSDLVDDVILEENEELEFTQKLKDLAPSLPPTLISEEPESIKDSSEQLDSDLDSEGEEFNGSIHRRRFSTENTLSENWKKFKKHFFILSSAGKPIYSRYGDESQLSGLTGIIQAMVSVFLDDNDPIRFINIGPKKVIFLIQDHLYFIMVSNTSESELILREQLLTFNLQVLSLVTQSQIQKVFSKRRNYDLRGLLSGTEIFLDSICKRLSSISPSLLFKAIRPQRLTKEIRGKLSSSLKIEPIPDGLLYIMLVSKYKLLHVSHSKKVVLNPTDLHLILNLIHSSPNFNTLNQESWLPICLPKFNSTGFLHALIYPVSHDPLLSLILLTSNKDTFFDLSQLKESILAQLEEHSLLTEIRNLMIDPDYLPIEFNSRGLRHFYFKNLQLGQFIGSKFDSPFVEKAERKRIFSLYQSAYTKLHNPDKPIRLHFEVTDNEIVLGWITPSFELYATYDQFMTKSTILNSALSLIKGIKIQQDNLFITHIPTF</sequence>
<protein>
    <recommendedName>
        <fullName evidence="2 3">Vacuolar fusion protein MON1</fullName>
    </recommendedName>
</protein>
<dbReference type="Pfam" id="PF19037">
    <property type="entry name" value="Fuz_longin_2"/>
    <property type="match status" value="1"/>
</dbReference>
<dbReference type="EMBL" id="KQ964479">
    <property type="protein sequence ID" value="KXN71264.1"/>
    <property type="molecule type" value="Genomic_DNA"/>
</dbReference>
<keyword evidence="3" id="KW-0813">Transport</keyword>
<evidence type="ECO:0000259" key="5">
    <source>
        <dbReference type="Pfam" id="PF19036"/>
    </source>
</evidence>
<feature type="compositionally biased region" description="Low complexity" evidence="4">
    <location>
        <begin position="73"/>
        <end position="82"/>
    </location>
</feature>
<evidence type="ECO:0000256" key="4">
    <source>
        <dbReference type="SAM" id="MobiDB-lite"/>
    </source>
</evidence>
<dbReference type="Proteomes" id="UP000070444">
    <property type="component" value="Unassembled WGS sequence"/>
</dbReference>
<dbReference type="Pfam" id="PF19038">
    <property type="entry name" value="Fuz_longin_3"/>
    <property type="match status" value="1"/>
</dbReference>
<evidence type="ECO:0000256" key="2">
    <source>
        <dbReference type="ARBA" id="ARBA00018132"/>
    </source>
</evidence>
<keyword evidence="3" id="KW-0472">Membrane</keyword>
<dbReference type="STRING" id="796925.A0A137P8I5"/>
<evidence type="ECO:0000313" key="9">
    <source>
        <dbReference type="Proteomes" id="UP000070444"/>
    </source>
</evidence>
<evidence type="ECO:0000256" key="3">
    <source>
        <dbReference type="RuleBase" id="RU367048"/>
    </source>
</evidence>
<accession>A0A137P8I5</accession>
<feature type="domain" description="FUZ/MON1/HPS1 first Longin" evidence="5">
    <location>
        <begin position="275"/>
        <end position="397"/>
    </location>
</feature>
<feature type="region of interest" description="Disordered" evidence="4">
    <location>
        <begin position="1"/>
        <end position="47"/>
    </location>
</feature>
<dbReference type="InterPro" id="IPR043971">
    <property type="entry name" value="FUZ/MON1/HPS1_longin_2"/>
</dbReference>
<dbReference type="PRINTS" id="PR01546">
    <property type="entry name" value="YEAST73DUF"/>
</dbReference>
<dbReference type="SUPFAM" id="SSF64356">
    <property type="entry name" value="SNARE-like"/>
    <property type="match status" value="1"/>
</dbReference>
<evidence type="ECO:0000313" key="8">
    <source>
        <dbReference type="EMBL" id="KXN71264.1"/>
    </source>
</evidence>
<feature type="region of interest" description="Disordered" evidence="4">
    <location>
        <begin position="73"/>
        <end position="128"/>
    </location>
</feature>
<dbReference type="OrthoDB" id="272411at2759"/>
<keyword evidence="3" id="KW-0072">Autophagy</keyword>
<feature type="region of interest" description="Disordered" evidence="4">
    <location>
        <begin position="157"/>
        <end position="192"/>
    </location>
</feature>
<dbReference type="GO" id="GO:0006623">
    <property type="term" value="P:protein targeting to vacuole"/>
    <property type="evidence" value="ECO:0007669"/>
    <property type="project" value="UniProtKB-UniRule"/>
</dbReference>
<feature type="compositionally biased region" description="Low complexity" evidence="4">
    <location>
        <begin position="17"/>
        <end position="33"/>
    </location>
</feature>
<name>A0A137P8I5_CONC2</name>
<dbReference type="GO" id="GO:0000329">
    <property type="term" value="C:fungal-type vacuole membrane"/>
    <property type="evidence" value="ECO:0007669"/>
    <property type="project" value="TreeGrafter"/>
</dbReference>
<proteinExistence type="inferred from homology"/>
<comment type="similarity">
    <text evidence="3">Belongs to the MON1/SAND family.</text>
</comment>
<dbReference type="PANTHER" id="PTHR13027:SF7">
    <property type="entry name" value="VACUOLAR FUSION PROTEIN MON1 HOMOLOG"/>
    <property type="match status" value="1"/>
</dbReference>
<dbReference type="GO" id="GO:0016192">
    <property type="term" value="P:vesicle-mediated transport"/>
    <property type="evidence" value="ECO:0007669"/>
    <property type="project" value="InterPro"/>
</dbReference>
<organism evidence="8 9">
    <name type="scientific">Conidiobolus coronatus (strain ATCC 28846 / CBS 209.66 / NRRL 28638)</name>
    <name type="common">Delacroixia coronata</name>
    <dbReference type="NCBI Taxonomy" id="796925"/>
    <lineage>
        <taxon>Eukaryota</taxon>
        <taxon>Fungi</taxon>
        <taxon>Fungi incertae sedis</taxon>
        <taxon>Zoopagomycota</taxon>
        <taxon>Entomophthoromycotina</taxon>
        <taxon>Entomophthoromycetes</taxon>
        <taxon>Entomophthorales</taxon>
        <taxon>Ancylistaceae</taxon>
        <taxon>Conidiobolus</taxon>
    </lineage>
</organism>
<dbReference type="GO" id="GO:0035658">
    <property type="term" value="C:Mon1-Ccz1 complex"/>
    <property type="evidence" value="ECO:0007669"/>
    <property type="project" value="TreeGrafter"/>
</dbReference>
<dbReference type="InterPro" id="IPR043972">
    <property type="entry name" value="FUZ/MON1/HPS1_longin_1"/>
</dbReference>
<evidence type="ECO:0000256" key="1">
    <source>
        <dbReference type="ARBA" id="ARBA00004380"/>
    </source>
</evidence>
<evidence type="ECO:0000259" key="7">
    <source>
        <dbReference type="Pfam" id="PF19038"/>
    </source>
</evidence>
<keyword evidence="3" id="KW-0926">Vacuole</keyword>
<dbReference type="OMA" id="QITEDYF"/>
<comment type="subcellular location">
    <subcellularLocation>
        <location evidence="3">Endosome</location>
        <location evidence="3">Multivesicular body membrane</location>
        <topology evidence="3">Peripheral membrane protein</topology>
    </subcellularLocation>
    <subcellularLocation>
        <location evidence="1 3">Prevacuolar compartment membrane</location>
        <topology evidence="1 3">Peripheral membrane protein</topology>
    </subcellularLocation>
    <subcellularLocation>
        <location evidence="3">Vacuole membrane</location>
        <topology evidence="3">Peripheral membrane protein</topology>
    </subcellularLocation>
</comment>
<feature type="domain" description="FUZ/MON1/HPS1 second Longin" evidence="6">
    <location>
        <begin position="438"/>
        <end position="536"/>
    </location>
</feature>
<keyword evidence="3" id="KW-0653">Protein transport</keyword>
<feature type="compositionally biased region" description="Polar residues" evidence="4">
    <location>
        <begin position="83"/>
        <end position="128"/>
    </location>
</feature>
<dbReference type="GO" id="GO:0006914">
    <property type="term" value="P:autophagy"/>
    <property type="evidence" value="ECO:0007669"/>
    <property type="project" value="UniProtKB-UniRule"/>
</dbReference>
<dbReference type="Pfam" id="PF19036">
    <property type="entry name" value="Fuz_longin_1"/>
    <property type="match status" value="1"/>
</dbReference>